<accession>A0A2V3IFS3</accession>
<proteinExistence type="predicted"/>
<reference evidence="2 3" key="1">
    <citation type="journal article" date="2018" name="Mol. Biol. Evol.">
        <title>Analysis of the draft genome of the red seaweed Gracilariopsis chorda provides insights into genome size evolution in Rhodophyta.</title>
        <authorList>
            <person name="Lee J."/>
            <person name="Yang E.C."/>
            <person name="Graf L."/>
            <person name="Yang J.H."/>
            <person name="Qiu H."/>
            <person name="Zel Zion U."/>
            <person name="Chan C.X."/>
            <person name="Stephens T.G."/>
            <person name="Weber A.P.M."/>
            <person name="Boo G.H."/>
            <person name="Boo S.M."/>
            <person name="Kim K.M."/>
            <person name="Shin Y."/>
            <person name="Jung M."/>
            <person name="Lee S.J."/>
            <person name="Yim H.S."/>
            <person name="Lee J.H."/>
            <person name="Bhattacharya D."/>
            <person name="Yoon H.S."/>
        </authorList>
    </citation>
    <scope>NUCLEOTIDE SEQUENCE [LARGE SCALE GENOMIC DNA]</scope>
    <source>
        <strain evidence="2 3">SKKU-2015</strain>
        <tissue evidence="2">Whole body</tissue>
    </source>
</reference>
<dbReference type="AlphaFoldDB" id="A0A2V3IFS3"/>
<evidence type="ECO:0008006" key="4">
    <source>
        <dbReference type="Google" id="ProtNLM"/>
    </source>
</evidence>
<feature type="coiled-coil region" evidence="1">
    <location>
        <begin position="206"/>
        <end position="233"/>
    </location>
</feature>
<keyword evidence="3" id="KW-1185">Reference proteome</keyword>
<name>A0A2V3IFS3_9FLOR</name>
<protein>
    <recommendedName>
        <fullName evidence="4">Kinetochore protein SPC25</fullName>
    </recommendedName>
</protein>
<dbReference type="Proteomes" id="UP000247409">
    <property type="component" value="Unassembled WGS sequence"/>
</dbReference>
<dbReference type="EMBL" id="NBIV01000250">
    <property type="protein sequence ID" value="PXF40935.1"/>
    <property type="molecule type" value="Genomic_DNA"/>
</dbReference>
<sequence length="369" mass="43033">MSDLLSVDHFSEQLAKNQNPSTRHKQLIAGRTLEKNAIPVDIQIQAELDDLRHLKYELNAFRTKRIFLQNLRDARDVQDLPTAQQAVSAEIKLQKMKSELRKTKAERSALERRFENAVRDLGEASADHLHACQSMKHRIHLYRADTYTDNVEKQIKLGDWESVFRSFDDIEEVDSLQVPHCRTLINLLRKEKLKFEAQSDHNKPQLQQIHQHVRHLENNVDMLKEKQHALNQRIHKFEHSDPAFSKLRHEYELQKQLQHILPSITGVRVADVRVNGVCFEINAMLFVPFVDGTKRDQKTHSLIVKVDENCDTANNVVELCLTPADVRVDDLFGRDENMSLRFVVQTVCARLAEFMARTFQERRTHETEQ</sequence>
<keyword evidence="1" id="KW-0175">Coiled coil</keyword>
<evidence type="ECO:0000313" key="2">
    <source>
        <dbReference type="EMBL" id="PXF40935.1"/>
    </source>
</evidence>
<organism evidence="2 3">
    <name type="scientific">Gracilariopsis chorda</name>
    <dbReference type="NCBI Taxonomy" id="448386"/>
    <lineage>
        <taxon>Eukaryota</taxon>
        <taxon>Rhodophyta</taxon>
        <taxon>Florideophyceae</taxon>
        <taxon>Rhodymeniophycidae</taxon>
        <taxon>Gracilariales</taxon>
        <taxon>Gracilariaceae</taxon>
        <taxon>Gracilariopsis</taxon>
    </lineage>
</organism>
<feature type="coiled-coil region" evidence="1">
    <location>
        <begin position="86"/>
        <end position="120"/>
    </location>
</feature>
<evidence type="ECO:0000313" key="3">
    <source>
        <dbReference type="Proteomes" id="UP000247409"/>
    </source>
</evidence>
<comment type="caution">
    <text evidence="2">The sequence shown here is derived from an EMBL/GenBank/DDBJ whole genome shotgun (WGS) entry which is preliminary data.</text>
</comment>
<gene>
    <name evidence="2" type="ORF">BWQ96_09330</name>
</gene>
<dbReference type="OrthoDB" id="10521374at2759"/>
<evidence type="ECO:0000256" key="1">
    <source>
        <dbReference type="SAM" id="Coils"/>
    </source>
</evidence>